<evidence type="ECO:0000313" key="1">
    <source>
        <dbReference type="EMBL" id="KAL3668961.1"/>
    </source>
</evidence>
<accession>A0ABD3FR83</accession>
<reference evidence="1 2" key="1">
    <citation type="submission" date="2024-09" db="EMBL/GenBank/DDBJ databases">
        <title>Genome sequencing and assembly of Phytophthora oleae, isolate VK10A, causative agent of rot of olive drupes.</title>
        <authorList>
            <person name="Conti Taguali S."/>
            <person name="Riolo M."/>
            <person name="La Spada F."/>
            <person name="Cacciola S.O."/>
            <person name="Dionisio G."/>
        </authorList>
    </citation>
    <scope>NUCLEOTIDE SEQUENCE [LARGE SCALE GENOMIC DNA]</scope>
    <source>
        <strain evidence="1 2">VK10A</strain>
    </source>
</reference>
<organism evidence="1 2">
    <name type="scientific">Phytophthora oleae</name>
    <dbReference type="NCBI Taxonomy" id="2107226"/>
    <lineage>
        <taxon>Eukaryota</taxon>
        <taxon>Sar</taxon>
        <taxon>Stramenopiles</taxon>
        <taxon>Oomycota</taxon>
        <taxon>Peronosporomycetes</taxon>
        <taxon>Peronosporales</taxon>
        <taxon>Peronosporaceae</taxon>
        <taxon>Phytophthora</taxon>
    </lineage>
</organism>
<protein>
    <recommendedName>
        <fullName evidence="3">HIG1 domain-containing protein</fullName>
    </recommendedName>
</protein>
<dbReference type="Proteomes" id="UP001632037">
    <property type="component" value="Unassembled WGS sequence"/>
</dbReference>
<evidence type="ECO:0000313" key="2">
    <source>
        <dbReference type="Proteomes" id="UP001632037"/>
    </source>
</evidence>
<dbReference type="AlphaFoldDB" id="A0ABD3FR83"/>
<proteinExistence type="predicted"/>
<name>A0ABD3FR83_9STRA</name>
<dbReference type="EMBL" id="JBIMZQ010000010">
    <property type="protein sequence ID" value="KAL3668961.1"/>
    <property type="molecule type" value="Genomic_DNA"/>
</dbReference>
<keyword evidence="2" id="KW-1185">Reference proteome</keyword>
<gene>
    <name evidence="1" type="ORF">V7S43_006249</name>
</gene>
<comment type="caution">
    <text evidence="1">The sequence shown here is derived from an EMBL/GenBank/DDBJ whole genome shotgun (WGS) entry which is preliminary data.</text>
</comment>
<evidence type="ECO:0008006" key="3">
    <source>
        <dbReference type="Google" id="ProtNLM"/>
    </source>
</evidence>
<sequence>MPITIVLRWRMEFLRRLGERHEALKKKIHSTRIPLSKNGQRVMGLVYFTAPIIGGYYVMKWAERRADANFQREETEIRRAAGSNARYVAQQNQQLKKMLEDKQQ</sequence>